<dbReference type="InterPro" id="IPR015422">
    <property type="entry name" value="PyrdxlP-dep_Trfase_small"/>
</dbReference>
<dbReference type="AlphaFoldDB" id="A0A9Q3GGJ9"/>
<dbReference type="GO" id="GO:0030170">
    <property type="term" value="F:pyridoxal phosphate binding"/>
    <property type="evidence" value="ECO:0007669"/>
    <property type="project" value="InterPro"/>
</dbReference>
<dbReference type="InterPro" id="IPR015421">
    <property type="entry name" value="PyrdxlP-dep_Trfase_major"/>
</dbReference>
<dbReference type="Gene3D" id="3.90.1150.10">
    <property type="entry name" value="Aspartate Aminotransferase, domain 1"/>
    <property type="match status" value="1"/>
</dbReference>
<dbReference type="InterPro" id="IPR015424">
    <property type="entry name" value="PyrdxlP-dep_Trfase"/>
</dbReference>
<protein>
    <recommendedName>
        <fullName evidence="2">Aminotransferase class I/classII large domain-containing protein</fullName>
    </recommendedName>
</protein>
<evidence type="ECO:0000259" key="2">
    <source>
        <dbReference type="Pfam" id="PF00155"/>
    </source>
</evidence>
<feature type="domain" description="Aminotransferase class I/classII large" evidence="2">
    <location>
        <begin position="106"/>
        <end position="206"/>
    </location>
</feature>
<gene>
    <name evidence="3" type="ORF">O181_006134</name>
</gene>
<dbReference type="OrthoDB" id="7042322at2759"/>
<dbReference type="InterPro" id="IPR050478">
    <property type="entry name" value="Ethylene_sulfur-biosynth"/>
</dbReference>
<name>A0A9Q3GGJ9_9BASI</name>
<evidence type="ECO:0000256" key="1">
    <source>
        <dbReference type="ARBA" id="ARBA00022898"/>
    </source>
</evidence>
<proteinExistence type="predicted"/>
<dbReference type="GO" id="GO:0006520">
    <property type="term" value="P:amino acid metabolic process"/>
    <property type="evidence" value="ECO:0007669"/>
    <property type="project" value="TreeGrafter"/>
</dbReference>
<dbReference type="GO" id="GO:0008483">
    <property type="term" value="F:transaminase activity"/>
    <property type="evidence" value="ECO:0007669"/>
    <property type="project" value="TreeGrafter"/>
</dbReference>
<dbReference type="PANTHER" id="PTHR43795">
    <property type="entry name" value="BIFUNCTIONAL ASPARTATE AMINOTRANSFERASE AND GLUTAMATE/ASPARTATE-PREPHENATE AMINOTRANSFERASE-RELATED"/>
    <property type="match status" value="1"/>
</dbReference>
<dbReference type="PANTHER" id="PTHR43795:SF39">
    <property type="entry name" value="AMINOTRANSFERASE CLASS I_CLASSII DOMAIN-CONTAINING PROTEIN"/>
    <property type="match status" value="1"/>
</dbReference>
<dbReference type="EMBL" id="AVOT02001296">
    <property type="protein sequence ID" value="MBW0466419.1"/>
    <property type="molecule type" value="Genomic_DNA"/>
</dbReference>
<evidence type="ECO:0000313" key="4">
    <source>
        <dbReference type="Proteomes" id="UP000765509"/>
    </source>
</evidence>
<dbReference type="Pfam" id="PF00155">
    <property type="entry name" value="Aminotran_1_2"/>
    <property type="match status" value="1"/>
</dbReference>
<dbReference type="Proteomes" id="UP000765509">
    <property type="component" value="Unassembled WGS sequence"/>
</dbReference>
<evidence type="ECO:0000313" key="3">
    <source>
        <dbReference type="EMBL" id="MBW0466419.1"/>
    </source>
</evidence>
<keyword evidence="1" id="KW-0663">Pyridoxal phosphate</keyword>
<reference evidence="3" key="1">
    <citation type="submission" date="2021-03" db="EMBL/GenBank/DDBJ databases">
        <title>Draft genome sequence of rust myrtle Austropuccinia psidii MF-1, a brazilian biotype.</title>
        <authorList>
            <person name="Quecine M.C."/>
            <person name="Pachon D.M.R."/>
            <person name="Bonatelli M.L."/>
            <person name="Correr F.H."/>
            <person name="Franceschini L.M."/>
            <person name="Leite T.F."/>
            <person name="Margarido G.R.A."/>
            <person name="Almeida C.A."/>
            <person name="Ferrarezi J.A."/>
            <person name="Labate C.A."/>
        </authorList>
    </citation>
    <scope>NUCLEOTIDE SEQUENCE</scope>
    <source>
        <strain evidence="3">MF-1</strain>
    </source>
</reference>
<dbReference type="Gene3D" id="3.40.640.10">
    <property type="entry name" value="Type I PLP-dependent aspartate aminotransferase-like (Major domain)"/>
    <property type="match status" value="1"/>
</dbReference>
<dbReference type="SUPFAM" id="SSF53383">
    <property type="entry name" value="PLP-dependent transferases"/>
    <property type="match status" value="1"/>
</dbReference>
<organism evidence="3 4">
    <name type="scientific">Austropuccinia psidii MF-1</name>
    <dbReference type="NCBI Taxonomy" id="1389203"/>
    <lineage>
        <taxon>Eukaryota</taxon>
        <taxon>Fungi</taxon>
        <taxon>Dikarya</taxon>
        <taxon>Basidiomycota</taxon>
        <taxon>Pucciniomycotina</taxon>
        <taxon>Pucciniomycetes</taxon>
        <taxon>Pucciniales</taxon>
        <taxon>Sphaerophragmiaceae</taxon>
        <taxon>Austropuccinia</taxon>
    </lineage>
</organism>
<accession>A0A9Q3GGJ9</accession>
<dbReference type="InterPro" id="IPR004839">
    <property type="entry name" value="Aminotransferase_I/II_large"/>
</dbReference>
<sequence>MLINCTVLHSHKACNISRTGGRVTTKQIAPLRRPHKANMGVPQQSDHVSASLFKAFENLYSSEDNPYGVINLGVAENSLMSDWMIRHLNEQFRLEAHHLHYESVTASNPFKSEDHLICGVGVTAVLEHLFYGICDKGDHALISQPYYPGFDKILEQRFGLIPIGFDILEPTNPVLVLEGLEKSFQDHSHLPIKAVILCNPHNPLGNEYRFQ</sequence>
<keyword evidence="4" id="KW-1185">Reference proteome</keyword>
<comment type="caution">
    <text evidence="3">The sequence shown here is derived from an EMBL/GenBank/DDBJ whole genome shotgun (WGS) entry which is preliminary data.</text>
</comment>